<organism evidence="8 9">
    <name type="scientific">Sulfurivirga caldicuralii</name>
    <dbReference type="NCBI Taxonomy" id="364032"/>
    <lineage>
        <taxon>Bacteria</taxon>
        <taxon>Pseudomonadati</taxon>
        <taxon>Pseudomonadota</taxon>
        <taxon>Gammaproteobacteria</taxon>
        <taxon>Thiotrichales</taxon>
        <taxon>Piscirickettsiaceae</taxon>
        <taxon>Sulfurivirga</taxon>
    </lineage>
</organism>
<dbReference type="EMBL" id="FSRE01000001">
    <property type="protein sequence ID" value="SIN78456.1"/>
    <property type="molecule type" value="Genomic_DNA"/>
</dbReference>
<dbReference type="GO" id="GO:0009424">
    <property type="term" value="C:bacterial-type flagellum hook"/>
    <property type="evidence" value="ECO:0007669"/>
    <property type="project" value="InterPro"/>
</dbReference>
<keyword evidence="8" id="KW-0966">Cell projection</keyword>
<comment type="similarity">
    <text evidence="3">Belongs to the bacterial flagellin family.</text>
</comment>
<comment type="subcellular location">
    <subcellularLocation>
        <location evidence="1">Bacterial flagellum</location>
    </subcellularLocation>
    <subcellularLocation>
        <location evidence="2">Secreted</location>
    </subcellularLocation>
</comment>
<evidence type="ECO:0000259" key="7">
    <source>
        <dbReference type="Pfam" id="PF00700"/>
    </source>
</evidence>
<dbReference type="PANTHER" id="PTHR42792">
    <property type="entry name" value="FLAGELLIN"/>
    <property type="match status" value="1"/>
</dbReference>
<dbReference type="Pfam" id="PF00700">
    <property type="entry name" value="Flagellin_C"/>
    <property type="match status" value="1"/>
</dbReference>
<keyword evidence="8" id="KW-0969">Cilium</keyword>
<dbReference type="Proteomes" id="UP000198461">
    <property type="component" value="Unassembled WGS sequence"/>
</dbReference>
<keyword evidence="8" id="KW-0282">Flagellum</keyword>
<dbReference type="RefSeq" id="WP_074200901.1">
    <property type="nucleotide sequence ID" value="NZ_FSRE01000001.1"/>
</dbReference>
<sequence>MVARISTTQFYHTSLDAMETHANKLLQIQEQLSSGKRVNRPSDDPVAVSKLHKLNHALNTIDQFVENGRYAKSQLELEDTVLNDATSVLQRARELTIQMMNDTYSPADRQATAQEIDQLIKQMVNLANTKNPEKELLFAGLSSNATAAFATTIVADSGGQVDTYYEYVGDDAGARFVQIGFDNDNYLAPNDQGDPSRVRIGDRGDKVFSVNGTTGGTITIDRPNGNTATVDNNVINVLVNLRDWLQSGQQPPPQIADQLYQGITNISQVQAELGGRINRIDSQYDALQNFQLALKDHKKNLEEVDVVKATADFTQTQVALQFAQQAFAKVQQVSLFNYLR</sequence>
<dbReference type="InterPro" id="IPR046358">
    <property type="entry name" value="Flagellin_C"/>
</dbReference>
<dbReference type="SUPFAM" id="SSF64518">
    <property type="entry name" value="Phase 1 flagellin"/>
    <property type="match status" value="1"/>
</dbReference>
<proteinExistence type="inferred from homology"/>
<accession>A0A1N6E637</accession>
<evidence type="ECO:0000313" key="9">
    <source>
        <dbReference type="Proteomes" id="UP000198461"/>
    </source>
</evidence>
<evidence type="ECO:0000256" key="1">
    <source>
        <dbReference type="ARBA" id="ARBA00004365"/>
    </source>
</evidence>
<dbReference type="STRING" id="364032.SAMN05443662_0615"/>
<dbReference type="GO" id="GO:0071973">
    <property type="term" value="P:bacterial-type flagellum-dependent cell motility"/>
    <property type="evidence" value="ECO:0007669"/>
    <property type="project" value="InterPro"/>
</dbReference>
<evidence type="ECO:0000256" key="4">
    <source>
        <dbReference type="ARBA" id="ARBA00022525"/>
    </source>
</evidence>
<feature type="domain" description="Flagellin N-terminal" evidence="6">
    <location>
        <begin position="5"/>
        <end position="140"/>
    </location>
</feature>
<keyword evidence="9" id="KW-1185">Reference proteome</keyword>
<reference evidence="8 9" key="1">
    <citation type="submission" date="2016-11" db="EMBL/GenBank/DDBJ databases">
        <authorList>
            <person name="Jaros S."/>
            <person name="Januszkiewicz K."/>
            <person name="Wedrychowicz H."/>
        </authorList>
    </citation>
    <scope>NUCLEOTIDE SEQUENCE [LARGE SCALE GENOMIC DNA]</scope>
    <source>
        <strain evidence="8 9">DSM 17737</strain>
    </source>
</reference>
<dbReference type="NCBIfam" id="TIGR02550">
    <property type="entry name" value="flagell_flgL"/>
    <property type="match status" value="1"/>
</dbReference>
<name>A0A1N6E637_9GAMM</name>
<dbReference type="InterPro" id="IPR013384">
    <property type="entry name" value="Flagell_FlgL"/>
</dbReference>
<dbReference type="PANTHER" id="PTHR42792:SF1">
    <property type="entry name" value="FLAGELLAR HOOK-ASSOCIATED PROTEIN 3"/>
    <property type="match status" value="1"/>
</dbReference>
<dbReference type="InterPro" id="IPR001492">
    <property type="entry name" value="Flagellin"/>
</dbReference>
<evidence type="ECO:0000256" key="2">
    <source>
        <dbReference type="ARBA" id="ARBA00004613"/>
    </source>
</evidence>
<keyword evidence="5" id="KW-0975">Bacterial flagellum</keyword>
<evidence type="ECO:0000256" key="3">
    <source>
        <dbReference type="ARBA" id="ARBA00005709"/>
    </source>
</evidence>
<evidence type="ECO:0000313" key="8">
    <source>
        <dbReference type="EMBL" id="SIN78456.1"/>
    </source>
</evidence>
<dbReference type="Pfam" id="PF00669">
    <property type="entry name" value="Flagellin_N"/>
    <property type="match status" value="1"/>
</dbReference>
<keyword evidence="4" id="KW-0964">Secreted</keyword>
<protein>
    <submittedName>
        <fullName evidence="8">Flagellar hook-associated protein 3 FlgL</fullName>
    </submittedName>
</protein>
<evidence type="ECO:0000259" key="6">
    <source>
        <dbReference type="Pfam" id="PF00669"/>
    </source>
</evidence>
<feature type="domain" description="Flagellin C-terminal" evidence="7">
    <location>
        <begin position="261"/>
        <end position="339"/>
    </location>
</feature>
<dbReference type="GO" id="GO:0005198">
    <property type="term" value="F:structural molecule activity"/>
    <property type="evidence" value="ECO:0007669"/>
    <property type="project" value="InterPro"/>
</dbReference>
<dbReference type="Gene3D" id="1.20.1330.10">
    <property type="entry name" value="f41 fragment of flagellin, N-terminal domain"/>
    <property type="match status" value="1"/>
</dbReference>
<dbReference type="GO" id="GO:0005576">
    <property type="term" value="C:extracellular region"/>
    <property type="evidence" value="ECO:0007669"/>
    <property type="project" value="UniProtKB-SubCell"/>
</dbReference>
<evidence type="ECO:0000256" key="5">
    <source>
        <dbReference type="ARBA" id="ARBA00023143"/>
    </source>
</evidence>
<gene>
    <name evidence="8" type="ORF">SAMN05443662_0615</name>
</gene>
<dbReference type="InterPro" id="IPR001029">
    <property type="entry name" value="Flagellin_N"/>
</dbReference>
<dbReference type="OrthoDB" id="9768249at2"/>
<dbReference type="AlphaFoldDB" id="A0A1N6E637"/>